<keyword evidence="1" id="KW-0238">DNA-binding</keyword>
<dbReference type="GO" id="GO:0003677">
    <property type="term" value="F:DNA binding"/>
    <property type="evidence" value="ECO:0007669"/>
    <property type="project" value="UniProtKB-KW"/>
</dbReference>
<evidence type="ECO:0000256" key="1">
    <source>
        <dbReference type="ARBA" id="ARBA00023125"/>
    </source>
</evidence>
<dbReference type="Gene3D" id="1.10.150.130">
    <property type="match status" value="1"/>
</dbReference>
<protein>
    <submittedName>
        <fullName evidence="2">Uncharacterized protein</fullName>
    </submittedName>
</protein>
<evidence type="ECO:0000313" key="2">
    <source>
        <dbReference type="EMBL" id="TWP33184.1"/>
    </source>
</evidence>
<dbReference type="EMBL" id="VCQV01000047">
    <property type="protein sequence ID" value="TWP33184.1"/>
    <property type="molecule type" value="Genomic_DNA"/>
</dbReference>
<reference evidence="2 3" key="1">
    <citation type="submission" date="2019-05" db="EMBL/GenBank/DDBJ databases">
        <authorList>
            <person name="Lee S.D."/>
        </authorList>
    </citation>
    <scope>NUCLEOTIDE SEQUENCE [LARGE SCALE GENOMIC DNA]</scope>
    <source>
        <strain evidence="2 3">C5-26</strain>
    </source>
</reference>
<dbReference type="AlphaFoldDB" id="A0A563DU14"/>
<accession>A0A563DU14</accession>
<dbReference type="OrthoDB" id="3589776at2"/>
<comment type="caution">
    <text evidence="2">The sequence shown here is derived from an EMBL/GenBank/DDBJ whole genome shotgun (WGS) entry which is preliminary data.</text>
</comment>
<reference evidence="2 3" key="2">
    <citation type="submission" date="2019-08" db="EMBL/GenBank/DDBJ databases">
        <title>Jejuicoccus antrihumi gen. nov., sp. nov., a new member of the family Dermacoccaceae isolated from a cave.</title>
        <authorList>
            <person name="Schumann P."/>
            <person name="Kim I.S."/>
        </authorList>
    </citation>
    <scope>NUCLEOTIDE SEQUENCE [LARGE SCALE GENOMIC DNA]</scope>
    <source>
        <strain evidence="2 3">C5-26</strain>
    </source>
</reference>
<gene>
    <name evidence="2" type="ORF">FGL98_22195</name>
</gene>
<dbReference type="Proteomes" id="UP000320244">
    <property type="component" value="Unassembled WGS sequence"/>
</dbReference>
<organism evidence="2 3">
    <name type="scientific">Leekyejoonella antrihumi</name>
    <dbReference type="NCBI Taxonomy" id="1660198"/>
    <lineage>
        <taxon>Bacteria</taxon>
        <taxon>Bacillati</taxon>
        <taxon>Actinomycetota</taxon>
        <taxon>Actinomycetes</taxon>
        <taxon>Micrococcales</taxon>
        <taxon>Dermacoccaceae</taxon>
        <taxon>Leekyejoonella</taxon>
    </lineage>
</organism>
<dbReference type="RefSeq" id="WP_146320621.1">
    <property type="nucleotide sequence ID" value="NZ_VCQV01000047.1"/>
</dbReference>
<dbReference type="InterPro" id="IPR010998">
    <property type="entry name" value="Integrase_recombinase_N"/>
</dbReference>
<proteinExistence type="predicted"/>
<keyword evidence="3" id="KW-1185">Reference proteome</keyword>
<sequence length="210" mass="23153">MPRGYRTPLHLNTVYGRLAELTRFLTWLTGQGVASLADIDEQHCAAYLSHRRYLRDGSGVVVGQRGPATRRAVAQVLLDLVNYRDLFTADRVRADLRPWGGATPTAIAEEPRRAGPNKTPPVSGHVLQPMLAAADYLVTVLGPQAVELAGQVKEADRRWSLRSGQFAAPKLLPSGQFALLLADYERRGEPLPLMSERALPRRLAGRLVTR</sequence>
<name>A0A563DU14_9MICO</name>
<evidence type="ECO:0000313" key="3">
    <source>
        <dbReference type="Proteomes" id="UP000320244"/>
    </source>
</evidence>